<dbReference type="Pfam" id="PF02096">
    <property type="entry name" value="60KD_IMP"/>
    <property type="match status" value="1"/>
</dbReference>
<evidence type="ECO:0000259" key="19">
    <source>
        <dbReference type="Pfam" id="PF02096"/>
    </source>
</evidence>
<evidence type="ECO:0000256" key="7">
    <source>
        <dbReference type="ARBA" id="ARBA00022927"/>
    </source>
</evidence>
<dbReference type="InterPro" id="IPR047196">
    <property type="entry name" value="YidC_ALB_C"/>
</dbReference>
<evidence type="ECO:0000256" key="18">
    <source>
        <dbReference type="SAM" id="Phobius"/>
    </source>
</evidence>
<evidence type="ECO:0000313" key="21">
    <source>
        <dbReference type="Proteomes" id="UP001500236"/>
    </source>
</evidence>
<evidence type="ECO:0000256" key="15">
    <source>
        <dbReference type="ARBA" id="ARBA00033342"/>
    </source>
</evidence>
<evidence type="ECO:0000256" key="16">
    <source>
        <dbReference type="RuleBase" id="RU003945"/>
    </source>
</evidence>
<keyword evidence="9 18" id="KW-0472">Membrane</keyword>
<dbReference type="Proteomes" id="UP001500236">
    <property type="component" value="Unassembled WGS sequence"/>
</dbReference>
<keyword evidence="4" id="KW-0813">Transport</keyword>
<feature type="transmembrane region" description="Helical" evidence="18">
    <location>
        <begin position="179"/>
        <end position="199"/>
    </location>
</feature>
<keyword evidence="10" id="KW-0143">Chaperone</keyword>
<feature type="transmembrane region" description="Helical" evidence="18">
    <location>
        <begin position="12"/>
        <end position="31"/>
    </location>
</feature>
<feature type="transmembrane region" description="Helical" evidence="18">
    <location>
        <begin position="225"/>
        <end position="247"/>
    </location>
</feature>
<feature type="region of interest" description="Disordered" evidence="17">
    <location>
        <begin position="281"/>
        <end position="321"/>
    </location>
</feature>
<feature type="compositionally biased region" description="Basic and acidic residues" evidence="17">
    <location>
        <begin position="290"/>
        <end position="301"/>
    </location>
</feature>
<sequence length="321" mass="36666">MGFFDTLMTPFTWAVSFILSLFHTALTFLGLDPESGWNWTLSIILLVIVIRVILIPLFVRQIKSQRGMQIIQPEVQKLQAKYKGKKDPVSRQAMAQEQQALFKKHKVNPFMTCLPLLAQMPVFFALFWMLNRMRQEQYQQDGYGALSAGEVQSFDGSELLGVGMSDIFLPSFQSDPTEWHVVIMTSIMIVAMVLTQFFTQKQLMSKNMSEAALQGQFAQTQKMMLYMLPLVFVIGGVNFPVGVLIYWTATNFWTMGQQWWVIRNNPTPGSLAEKELNLRRAAKGLPPINEKPESTQEDKPKPTGKHRGQQAQPSKKKRKKK</sequence>
<keyword evidence="5" id="KW-1003">Cell membrane</keyword>
<dbReference type="RefSeq" id="WP_344684515.1">
    <property type="nucleotide sequence ID" value="NZ_BAAAVT010000005.1"/>
</dbReference>
<feature type="compositionally biased region" description="Basic residues" evidence="17">
    <location>
        <begin position="302"/>
        <end position="321"/>
    </location>
</feature>
<accession>A0ABP6LU56</accession>
<evidence type="ECO:0000256" key="14">
    <source>
        <dbReference type="ARBA" id="ARBA00033245"/>
    </source>
</evidence>
<reference evidence="21" key="1">
    <citation type="journal article" date="2019" name="Int. J. Syst. Evol. Microbiol.">
        <title>The Global Catalogue of Microorganisms (GCM) 10K type strain sequencing project: providing services to taxonomists for standard genome sequencing and annotation.</title>
        <authorList>
            <consortium name="The Broad Institute Genomics Platform"/>
            <consortium name="The Broad Institute Genome Sequencing Center for Infectious Disease"/>
            <person name="Wu L."/>
            <person name="Ma J."/>
        </authorList>
    </citation>
    <scope>NUCLEOTIDE SEQUENCE [LARGE SCALE GENOMIC DNA]</scope>
    <source>
        <strain evidence="21">JCM 14309</strain>
    </source>
</reference>
<evidence type="ECO:0000256" key="1">
    <source>
        <dbReference type="ARBA" id="ARBA00004651"/>
    </source>
</evidence>
<evidence type="ECO:0000256" key="11">
    <source>
        <dbReference type="ARBA" id="ARBA00025034"/>
    </source>
</evidence>
<evidence type="ECO:0000256" key="8">
    <source>
        <dbReference type="ARBA" id="ARBA00022989"/>
    </source>
</evidence>
<feature type="domain" description="Membrane insertase YidC/Oxa/ALB C-terminal" evidence="19">
    <location>
        <begin position="39"/>
        <end position="262"/>
    </location>
</feature>
<evidence type="ECO:0000256" key="3">
    <source>
        <dbReference type="ARBA" id="ARBA00015325"/>
    </source>
</evidence>
<name>A0ABP6LU56_9MICC</name>
<comment type="subcellular location">
    <subcellularLocation>
        <location evidence="1">Cell membrane</location>
        <topology evidence="1">Multi-pass membrane protein</topology>
    </subcellularLocation>
    <subcellularLocation>
        <location evidence="16">Membrane</location>
        <topology evidence="16">Multi-pass membrane protein</topology>
    </subcellularLocation>
</comment>
<evidence type="ECO:0000256" key="4">
    <source>
        <dbReference type="ARBA" id="ARBA00022448"/>
    </source>
</evidence>
<dbReference type="PANTHER" id="PTHR12428:SF65">
    <property type="entry name" value="CYTOCHROME C OXIDASE ASSEMBLY PROTEIN COX18, MITOCHONDRIAL"/>
    <property type="match status" value="1"/>
</dbReference>
<evidence type="ECO:0000313" key="20">
    <source>
        <dbReference type="EMBL" id="GAA3057278.1"/>
    </source>
</evidence>
<organism evidence="20 21">
    <name type="scientific">Nesterenkonia aethiopica</name>
    <dbReference type="NCBI Taxonomy" id="269144"/>
    <lineage>
        <taxon>Bacteria</taxon>
        <taxon>Bacillati</taxon>
        <taxon>Actinomycetota</taxon>
        <taxon>Actinomycetes</taxon>
        <taxon>Micrococcales</taxon>
        <taxon>Micrococcaceae</taxon>
        <taxon>Nesterenkonia</taxon>
    </lineage>
</organism>
<evidence type="ECO:0000256" key="17">
    <source>
        <dbReference type="SAM" id="MobiDB-lite"/>
    </source>
</evidence>
<comment type="similarity">
    <text evidence="2">Belongs to the OXA1/ALB3/YidC family. Type 1 subfamily.</text>
</comment>
<keyword evidence="6 16" id="KW-0812">Transmembrane</keyword>
<proteinExistence type="inferred from homology"/>
<keyword evidence="7" id="KW-0653">Protein transport</keyword>
<keyword evidence="21" id="KW-1185">Reference proteome</keyword>
<comment type="subunit">
    <text evidence="12">Interacts with the Sec translocase complex via SecD. Specifically interacts with transmembrane segments of nascent integral membrane proteins during membrane integration.</text>
</comment>
<dbReference type="NCBIfam" id="NF002350">
    <property type="entry name" value="PRK01315.1"/>
    <property type="match status" value="1"/>
</dbReference>
<evidence type="ECO:0000256" key="6">
    <source>
        <dbReference type="ARBA" id="ARBA00022692"/>
    </source>
</evidence>
<evidence type="ECO:0000256" key="13">
    <source>
        <dbReference type="ARBA" id="ARBA00031538"/>
    </source>
</evidence>
<comment type="caution">
    <text evidence="20">The sequence shown here is derived from an EMBL/GenBank/DDBJ whole genome shotgun (WGS) entry which is preliminary data.</text>
</comment>
<dbReference type="EMBL" id="BAAAVT010000005">
    <property type="protein sequence ID" value="GAA3057278.1"/>
    <property type="molecule type" value="Genomic_DNA"/>
</dbReference>
<gene>
    <name evidence="20" type="primary">yidC</name>
    <name evidence="20" type="ORF">GCM10010529_08840</name>
</gene>
<protein>
    <recommendedName>
        <fullName evidence="3">Membrane protein insertase YidC</fullName>
    </recommendedName>
    <alternativeName>
        <fullName evidence="15">Foldase YidC</fullName>
    </alternativeName>
    <alternativeName>
        <fullName evidence="14">Membrane integrase YidC</fullName>
    </alternativeName>
    <alternativeName>
        <fullName evidence="13">Membrane protein YidC</fullName>
    </alternativeName>
</protein>
<evidence type="ECO:0000256" key="5">
    <source>
        <dbReference type="ARBA" id="ARBA00022475"/>
    </source>
</evidence>
<dbReference type="InterPro" id="IPR028055">
    <property type="entry name" value="YidC/Oxa/ALB_C"/>
</dbReference>
<comment type="function">
    <text evidence="11">Required for the insertion and/or proper folding and/or complex formation of integral membrane proteins into the membrane. Involved in integration of membrane proteins that insert both dependently and independently of the Sec translocase complex, as well as at least some lipoproteins. Aids folding of multispanning membrane proteins.</text>
</comment>
<evidence type="ECO:0000256" key="2">
    <source>
        <dbReference type="ARBA" id="ARBA00010527"/>
    </source>
</evidence>
<evidence type="ECO:0000256" key="9">
    <source>
        <dbReference type="ARBA" id="ARBA00023136"/>
    </source>
</evidence>
<dbReference type="PANTHER" id="PTHR12428">
    <property type="entry name" value="OXA1"/>
    <property type="match status" value="1"/>
</dbReference>
<feature type="transmembrane region" description="Helical" evidence="18">
    <location>
        <begin position="37"/>
        <end position="59"/>
    </location>
</feature>
<dbReference type="NCBIfam" id="TIGR03592">
    <property type="entry name" value="yidC_oxa1_cterm"/>
    <property type="match status" value="1"/>
</dbReference>
<keyword evidence="8 18" id="KW-1133">Transmembrane helix</keyword>
<evidence type="ECO:0000256" key="12">
    <source>
        <dbReference type="ARBA" id="ARBA00026028"/>
    </source>
</evidence>
<feature type="transmembrane region" description="Helical" evidence="18">
    <location>
        <begin position="110"/>
        <end position="130"/>
    </location>
</feature>
<dbReference type="CDD" id="cd20070">
    <property type="entry name" value="5TM_YidC_Alb3"/>
    <property type="match status" value="1"/>
</dbReference>
<evidence type="ECO:0000256" key="10">
    <source>
        <dbReference type="ARBA" id="ARBA00023186"/>
    </source>
</evidence>
<dbReference type="InterPro" id="IPR001708">
    <property type="entry name" value="YidC/ALB3/OXA1/COX18"/>
</dbReference>